<organism evidence="2 3">
    <name type="scientific">Candidatus Saganbacteria bacterium</name>
    <dbReference type="NCBI Taxonomy" id="2575572"/>
    <lineage>
        <taxon>Bacteria</taxon>
        <taxon>Bacillati</taxon>
        <taxon>Saganbacteria</taxon>
    </lineage>
</organism>
<proteinExistence type="predicted"/>
<comment type="caution">
    <text evidence="2">The sequence shown here is derived from an EMBL/GenBank/DDBJ whole genome shotgun (WGS) entry which is preliminary data.</text>
</comment>
<dbReference type="AlphaFoldDB" id="A0A9D6UKC2"/>
<feature type="transmembrane region" description="Helical" evidence="1">
    <location>
        <begin position="6"/>
        <end position="29"/>
    </location>
</feature>
<dbReference type="EMBL" id="JACRKR010000082">
    <property type="protein sequence ID" value="MBI5078702.1"/>
    <property type="molecule type" value="Genomic_DNA"/>
</dbReference>
<keyword evidence="1" id="KW-1133">Transmembrane helix</keyword>
<accession>A0A9D6UKC2</accession>
<keyword evidence="1" id="KW-0472">Membrane</keyword>
<name>A0A9D6UKC2_UNCSA</name>
<dbReference type="Proteomes" id="UP000808761">
    <property type="component" value="Unassembled WGS sequence"/>
</dbReference>
<gene>
    <name evidence="2" type="ORF">HZB08_01600</name>
</gene>
<evidence type="ECO:0000313" key="2">
    <source>
        <dbReference type="EMBL" id="MBI5078702.1"/>
    </source>
</evidence>
<keyword evidence="1" id="KW-0812">Transmembrane</keyword>
<evidence type="ECO:0000256" key="1">
    <source>
        <dbReference type="SAM" id="Phobius"/>
    </source>
</evidence>
<reference evidence="2" key="1">
    <citation type="submission" date="2020-07" db="EMBL/GenBank/DDBJ databases">
        <title>Huge and variable diversity of episymbiotic CPR bacteria and DPANN archaea in groundwater ecosystems.</title>
        <authorList>
            <person name="He C.Y."/>
            <person name="Keren R."/>
            <person name="Whittaker M."/>
            <person name="Farag I.F."/>
            <person name="Doudna J."/>
            <person name="Cate J.H.D."/>
            <person name="Banfield J.F."/>
        </authorList>
    </citation>
    <scope>NUCLEOTIDE SEQUENCE</scope>
    <source>
        <strain evidence="2">NC_groundwater_1860_Pr3_B-0.1um_51_7</strain>
    </source>
</reference>
<evidence type="ECO:0000313" key="3">
    <source>
        <dbReference type="Proteomes" id="UP000808761"/>
    </source>
</evidence>
<sequence length="54" mass="6206">MIDLLYTLYLGGFAVFGLVVLAWAIMDFIRITRAKHRTPVSRAPRKTTRLPYVP</sequence>
<protein>
    <submittedName>
        <fullName evidence="2">Uncharacterized protein</fullName>
    </submittedName>
</protein>